<keyword evidence="3" id="KW-0732">Signal</keyword>
<dbReference type="EMBL" id="PFAF01000032">
    <property type="protein sequence ID" value="PIR99017.1"/>
    <property type="molecule type" value="Genomic_DNA"/>
</dbReference>
<dbReference type="Proteomes" id="UP000230796">
    <property type="component" value="Unassembled WGS sequence"/>
</dbReference>
<evidence type="ECO:0000313" key="5">
    <source>
        <dbReference type="Proteomes" id="UP000230796"/>
    </source>
</evidence>
<evidence type="ECO:0000256" key="1">
    <source>
        <dbReference type="SAM" id="MobiDB-lite"/>
    </source>
</evidence>
<organism evidence="4 5">
    <name type="scientific">Candidatus Collierbacteria bacterium CG10_big_fil_rev_8_21_14_0_10_44_9</name>
    <dbReference type="NCBI Taxonomy" id="1974535"/>
    <lineage>
        <taxon>Bacteria</taxon>
        <taxon>Candidatus Collieribacteriota</taxon>
    </lineage>
</organism>
<name>A0A2H0VIT5_9BACT</name>
<gene>
    <name evidence="4" type="ORF">COT87_01700</name>
</gene>
<keyword evidence="2" id="KW-0812">Transmembrane</keyword>
<feature type="transmembrane region" description="Helical" evidence="2">
    <location>
        <begin position="894"/>
        <end position="916"/>
    </location>
</feature>
<evidence type="ECO:0000256" key="3">
    <source>
        <dbReference type="SAM" id="SignalP"/>
    </source>
</evidence>
<accession>A0A2H0VIT5</accession>
<feature type="signal peptide" evidence="3">
    <location>
        <begin position="1"/>
        <end position="24"/>
    </location>
</feature>
<feature type="region of interest" description="Disordered" evidence="1">
    <location>
        <begin position="799"/>
        <end position="821"/>
    </location>
</feature>
<evidence type="ECO:0000313" key="4">
    <source>
        <dbReference type="EMBL" id="PIR99017.1"/>
    </source>
</evidence>
<keyword evidence="2" id="KW-1133">Transmembrane helix</keyword>
<protein>
    <recommendedName>
        <fullName evidence="6">Transglycosylase SLT domain-containing protein</fullName>
    </recommendedName>
</protein>
<feature type="chain" id="PRO_5013816402" description="Transglycosylase SLT domain-containing protein" evidence="3">
    <location>
        <begin position="25"/>
        <end position="925"/>
    </location>
</feature>
<dbReference type="AlphaFoldDB" id="A0A2H0VIT5"/>
<feature type="transmembrane region" description="Helical" evidence="2">
    <location>
        <begin position="850"/>
        <end position="873"/>
    </location>
</feature>
<sequence>MKKLLIFIITAVLLYHFTSSPVYAVSTPPFAAFSIEGNPPEDYYFGPIFNLFRYIKPSALQIFESMDRSRVYEELDVCNTAEADRRDYICNNQGDGCDGGEIDMCYVPDYTFAETHNSGHTACTLPKDTPKGTSQIIEGTCDYTKVPKMSHEIKGTDFSIVNNLVFPKIQSESNIYSYMGSDNSITWGSLYLSSDACEIAVHKLMVVYRAKQTQDTLAQTGEWPLGWVDWGYKDENMTKTLLDIYNELPGDIAGKMKNIIEGTDDFFLNGGNLDAVSDISSAKNYVCNVVTKVGSQSSKPTWLIDLETVPMYSPSYRQGYERSSICVRDICCPSDRCKIDISGNPRTLNYDLSISQTFGAALDNLFTIHSLNEGIKLYVQIVAKNPIVMFLTSAGPEATPTRIKEKLAKVGASPCLEYIPWNNWLGFGTHIDYLNSNNFLGPNQTCPDYQLMPEVNKETAGARSSNPQATTLSLIWGIIDDVLPVKYHLIIIPDLMAQSIADIQQPVQNTRDTATELESISDFNLNLSNTIDDNADYLPYGKRTGPQIGLRNIGLYSCSDDMFSAQTQTSIETYALGIRSGCFDDSAVPEGKCDGQLFGKLLESGKYQQSSPKGETYFNTYIKGNLTPELMNTYAAAEKETGVPCEILAGIHFVEADNNPNGSLVSGREIGTPEPDAGGRVFHSLLETAKYAGDHLKGKVGGNLKDVNTVITALSRYNGGGNSNCQAGYPYPIPYGGCPRAFEGEDDPYPMSFVDPKHDKMYLLYCADHTACVPEIFERPGAFAVALNVYNSFTKSGYENSQLPPTQTNPAPSPSISPDGSTASTGFFPRSCGPESLSTALGCIPYTRDAFVSALLTFIIGLSGGIALVIMLIATFQIMTAGGNPEQLKKGKELFVSAIVGLLFLIFSVSLLRLVAGDIIKLPGF</sequence>
<keyword evidence="2" id="KW-0472">Membrane</keyword>
<proteinExistence type="predicted"/>
<evidence type="ECO:0008006" key="6">
    <source>
        <dbReference type="Google" id="ProtNLM"/>
    </source>
</evidence>
<evidence type="ECO:0000256" key="2">
    <source>
        <dbReference type="SAM" id="Phobius"/>
    </source>
</evidence>
<comment type="caution">
    <text evidence="4">The sequence shown here is derived from an EMBL/GenBank/DDBJ whole genome shotgun (WGS) entry which is preliminary data.</text>
</comment>
<reference evidence="5" key="1">
    <citation type="submission" date="2017-09" db="EMBL/GenBank/DDBJ databases">
        <title>Depth-based differentiation of microbial function through sediment-hosted aquifers and enrichment of novel symbionts in the deep terrestrial subsurface.</title>
        <authorList>
            <person name="Probst A.J."/>
            <person name="Ladd B."/>
            <person name="Jarett J.K."/>
            <person name="Geller-Mcgrath D.E."/>
            <person name="Sieber C.M.K."/>
            <person name="Emerson J.B."/>
            <person name="Anantharaman K."/>
            <person name="Thomas B.C."/>
            <person name="Malmstrom R."/>
            <person name="Stieglmeier M."/>
            <person name="Klingl A."/>
            <person name="Woyke T."/>
            <person name="Ryan C.M."/>
            <person name="Banfield J.F."/>
        </authorList>
    </citation>
    <scope>NUCLEOTIDE SEQUENCE [LARGE SCALE GENOMIC DNA]</scope>
</reference>